<feature type="region of interest" description="Disordered" evidence="3">
    <location>
        <begin position="1"/>
        <end position="21"/>
    </location>
</feature>
<dbReference type="InterPro" id="IPR037069">
    <property type="entry name" value="AcylCoA_DH/ox_N_sf"/>
</dbReference>
<evidence type="ECO:0000259" key="5">
    <source>
        <dbReference type="Pfam" id="PF02771"/>
    </source>
</evidence>
<comment type="caution">
    <text evidence="6">The sequence shown here is derived from an EMBL/GenBank/DDBJ whole genome shotgun (WGS) entry which is preliminary data.</text>
</comment>
<dbReference type="InterPro" id="IPR013786">
    <property type="entry name" value="AcylCoA_DH/ox_N"/>
</dbReference>
<evidence type="ECO:0000259" key="4">
    <source>
        <dbReference type="Pfam" id="PF02770"/>
    </source>
</evidence>
<dbReference type="GO" id="GO:0033539">
    <property type="term" value="P:fatty acid beta-oxidation using acyl-CoA dehydrogenase"/>
    <property type="evidence" value="ECO:0007669"/>
    <property type="project" value="TreeGrafter"/>
</dbReference>
<dbReference type="Gene3D" id="1.10.540.10">
    <property type="entry name" value="Acyl-CoA dehydrogenase/oxidase, N-terminal domain"/>
    <property type="match status" value="1"/>
</dbReference>
<dbReference type="AlphaFoldDB" id="A0A8J3XW26"/>
<dbReference type="GO" id="GO:0046949">
    <property type="term" value="P:fatty-acyl-CoA biosynthetic process"/>
    <property type="evidence" value="ECO:0007669"/>
    <property type="project" value="TreeGrafter"/>
</dbReference>
<dbReference type="Gene3D" id="2.40.110.10">
    <property type="entry name" value="Butyryl-CoA Dehydrogenase, subunit A, domain 2"/>
    <property type="match status" value="1"/>
</dbReference>
<dbReference type="PANTHER" id="PTHR42807">
    <property type="entry name" value="GLUTARYL-COA DEHYDROGENASE, MITOCHONDRIAL"/>
    <property type="match status" value="1"/>
</dbReference>
<dbReference type="EMBL" id="BOOQ01000063">
    <property type="protein sequence ID" value="GII51213.1"/>
    <property type="molecule type" value="Genomic_DNA"/>
</dbReference>
<sequence length="266" mass="28412">MTTTASTTMPNARERPVAPPSAGDFLDVDRLLSDEERMIRDTVRQFVRQDLLDRLPEAYADGHLPDGLPEAAGRLGLLGMHLHGYGCPGTSAVAYGLACLELEAGDSGIRSFVSVQGSLAMYALLRYGSEAQKRTWLPGMAAGNRIGCFGLNEPDAGSDPSNMRTTARFEDGHWVLSGTKMWITNGGIADIAIVWAKTGDGIRGFVAPRGTDGLSARDIQGKLSLRASTTSELVLAHCRLPEDALLPHARAWEPPGRTAANVTGLI</sequence>
<dbReference type="InterPro" id="IPR046373">
    <property type="entry name" value="Acyl-CoA_Oxase/DH_mid-dom_sf"/>
</dbReference>
<evidence type="ECO:0000313" key="7">
    <source>
        <dbReference type="Proteomes" id="UP000644610"/>
    </source>
</evidence>
<evidence type="ECO:0000256" key="3">
    <source>
        <dbReference type="SAM" id="MobiDB-lite"/>
    </source>
</evidence>
<organism evidence="6 7">
    <name type="scientific">Planotetraspora silvatica</name>
    <dbReference type="NCBI Taxonomy" id="234614"/>
    <lineage>
        <taxon>Bacteria</taxon>
        <taxon>Bacillati</taxon>
        <taxon>Actinomycetota</taxon>
        <taxon>Actinomycetes</taxon>
        <taxon>Streptosporangiales</taxon>
        <taxon>Streptosporangiaceae</taxon>
        <taxon>Planotetraspora</taxon>
    </lineage>
</organism>
<keyword evidence="7" id="KW-1185">Reference proteome</keyword>
<dbReference type="Pfam" id="PF02770">
    <property type="entry name" value="Acyl-CoA_dh_M"/>
    <property type="match status" value="1"/>
</dbReference>
<evidence type="ECO:0000256" key="2">
    <source>
        <dbReference type="ARBA" id="ARBA00023002"/>
    </source>
</evidence>
<dbReference type="Proteomes" id="UP000644610">
    <property type="component" value="Unassembled WGS sequence"/>
</dbReference>
<gene>
    <name evidence="6" type="ORF">Psi02_76370</name>
</gene>
<dbReference type="GO" id="GO:0050660">
    <property type="term" value="F:flavin adenine dinucleotide binding"/>
    <property type="evidence" value="ECO:0007669"/>
    <property type="project" value="InterPro"/>
</dbReference>
<dbReference type="PANTHER" id="PTHR42807:SF1">
    <property type="entry name" value="GLUTARYL-COA DEHYDROGENASE, MITOCHONDRIAL"/>
    <property type="match status" value="1"/>
</dbReference>
<feature type="domain" description="Acyl-CoA oxidase/dehydrogenase middle" evidence="4">
    <location>
        <begin position="148"/>
        <end position="236"/>
    </location>
</feature>
<keyword evidence="1" id="KW-0809">Transit peptide</keyword>
<dbReference type="InterPro" id="IPR009100">
    <property type="entry name" value="AcylCoA_DH/oxidase_NM_dom_sf"/>
</dbReference>
<dbReference type="Pfam" id="PF02771">
    <property type="entry name" value="Acyl-CoA_dh_N"/>
    <property type="match status" value="1"/>
</dbReference>
<keyword evidence="2" id="KW-0560">Oxidoreductase</keyword>
<dbReference type="InterPro" id="IPR052033">
    <property type="entry name" value="Glutaryl-CoA_DH_mitochondrial"/>
</dbReference>
<dbReference type="SUPFAM" id="SSF56645">
    <property type="entry name" value="Acyl-CoA dehydrogenase NM domain-like"/>
    <property type="match status" value="1"/>
</dbReference>
<proteinExistence type="predicted"/>
<evidence type="ECO:0000313" key="6">
    <source>
        <dbReference type="EMBL" id="GII51213.1"/>
    </source>
</evidence>
<reference evidence="6" key="1">
    <citation type="submission" date="2021-01" db="EMBL/GenBank/DDBJ databases">
        <title>Whole genome shotgun sequence of Planotetraspora silvatica NBRC 100141.</title>
        <authorList>
            <person name="Komaki H."/>
            <person name="Tamura T."/>
        </authorList>
    </citation>
    <scope>NUCLEOTIDE SEQUENCE</scope>
    <source>
        <strain evidence="6">NBRC 100141</strain>
    </source>
</reference>
<name>A0A8J3XW26_9ACTN</name>
<evidence type="ECO:0000256" key="1">
    <source>
        <dbReference type="ARBA" id="ARBA00022946"/>
    </source>
</evidence>
<evidence type="ECO:0008006" key="8">
    <source>
        <dbReference type="Google" id="ProtNLM"/>
    </source>
</evidence>
<dbReference type="InterPro" id="IPR006091">
    <property type="entry name" value="Acyl-CoA_Oxase/DH_mid-dom"/>
</dbReference>
<accession>A0A8J3XW26</accession>
<feature type="domain" description="Acyl-CoA dehydrogenase/oxidase N-terminal" evidence="5">
    <location>
        <begin position="33"/>
        <end position="143"/>
    </location>
</feature>
<dbReference type="GO" id="GO:0000062">
    <property type="term" value="F:fatty-acyl-CoA binding"/>
    <property type="evidence" value="ECO:0007669"/>
    <property type="project" value="TreeGrafter"/>
</dbReference>
<feature type="compositionally biased region" description="Polar residues" evidence="3">
    <location>
        <begin position="1"/>
        <end position="10"/>
    </location>
</feature>
<protein>
    <recommendedName>
        <fullName evidence="8">Acyl-CoA dehydrogenase</fullName>
    </recommendedName>
</protein>
<dbReference type="GO" id="GO:0004361">
    <property type="term" value="F:glutaryl-CoA dehydrogenase activity"/>
    <property type="evidence" value="ECO:0007669"/>
    <property type="project" value="TreeGrafter"/>
</dbReference>